<accession>A0A1G4BNB8</accession>
<reference evidence="2 3" key="1">
    <citation type="submission" date="2016-09" db="EMBL/GenBank/DDBJ databases">
        <authorList>
            <person name="Capua I."/>
            <person name="De Benedictis P."/>
            <person name="Joannis T."/>
            <person name="Lombin L.H."/>
            <person name="Cattoli G."/>
        </authorList>
    </citation>
    <scope>NUCLEOTIDE SEQUENCE [LARGE SCALE GENOMIC DNA]</scope>
    <source>
        <strain evidence="2 3">IMI 309357</strain>
    </source>
</reference>
<dbReference type="PANTHER" id="PTHR34618:SF4">
    <property type="entry name" value="CAS1"/>
    <property type="match status" value="1"/>
</dbReference>
<evidence type="ECO:0000313" key="3">
    <source>
        <dbReference type="Proteomes" id="UP000176998"/>
    </source>
</evidence>
<keyword evidence="3" id="KW-1185">Reference proteome</keyword>
<dbReference type="EMBL" id="MJBS01000009">
    <property type="protein sequence ID" value="OHF02949.1"/>
    <property type="molecule type" value="Genomic_DNA"/>
</dbReference>
<dbReference type="RefSeq" id="XP_022480087.1">
    <property type="nucleotide sequence ID" value="XM_022613361.1"/>
</dbReference>
<evidence type="ECO:0000313" key="2">
    <source>
        <dbReference type="EMBL" id="OHF02949.1"/>
    </source>
</evidence>
<feature type="chain" id="PRO_5009603102" description="Cas1 appressorium specific protein" evidence="1">
    <location>
        <begin position="19"/>
        <end position="248"/>
    </location>
</feature>
<protein>
    <recommendedName>
        <fullName evidence="4">Cas1 appressorium specific protein</fullName>
    </recommendedName>
</protein>
<comment type="caution">
    <text evidence="2">The sequence shown here is derived from an EMBL/GenBank/DDBJ whole genome shotgun (WGS) entry which is preliminary data.</text>
</comment>
<gene>
    <name evidence="2" type="ORF">CORC01_01707</name>
</gene>
<evidence type="ECO:0000256" key="1">
    <source>
        <dbReference type="SAM" id="SignalP"/>
    </source>
</evidence>
<keyword evidence="1" id="KW-0732">Signal</keyword>
<sequence>MVSKTILFALAAAPFVAAHGKVASVVGDLGGNGTALAIQGGVVPGPGPNRKTELDTTVFKSKNIMTDGMGKTTGGGKVQAADITQAMALSGDTLPQVSSTGGNITGVFHVVTTDGAGPLRAVLDTTGTGQFAQGTELQVLQQVPGKGGNIRPNGQVPGGRRSLWERAMSVIEKRASNVNMDFPMAFAVPAGTACTGSMGGQENVCLVKIANSNGAGPFGGVVPIQIAANGAATPAATPAAKREVEFKA</sequence>
<dbReference type="OrthoDB" id="5418436at2759"/>
<dbReference type="AlphaFoldDB" id="A0A1G4BNB8"/>
<dbReference type="PANTHER" id="PTHR34618">
    <property type="entry name" value="SURFACE PROTEIN MAS1, PUTATIVE-RELATED"/>
    <property type="match status" value="1"/>
</dbReference>
<dbReference type="GeneID" id="34554871"/>
<dbReference type="Proteomes" id="UP000176998">
    <property type="component" value="Unassembled WGS sequence"/>
</dbReference>
<evidence type="ECO:0008006" key="4">
    <source>
        <dbReference type="Google" id="ProtNLM"/>
    </source>
</evidence>
<dbReference type="Pfam" id="PF11327">
    <property type="entry name" value="Egh16-like"/>
    <property type="match status" value="1"/>
</dbReference>
<feature type="signal peptide" evidence="1">
    <location>
        <begin position="1"/>
        <end position="18"/>
    </location>
</feature>
<dbReference type="InterPro" id="IPR021476">
    <property type="entry name" value="Egh16-like"/>
</dbReference>
<organism evidence="2 3">
    <name type="scientific">Colletotrichum orchidophilum</name>
    <dbReference type="NCBI Taxonomy" id="1209926"/>
    <lineage>
        <taxon>Eukaryota</taxon>
        <taxon>Fungi</taxon>
        <taxon>Dikarya</taxon>
        <taxon>Ascomycota</taxon>
        <taxon>Pezizomycotina</taxon>
        <taxon>Sordariomycetes</taxon>
        <taxon>Hypocreomycetidae</taxon>
        <taxon>Glomerellales</taxon>
        <taxon>Glomerellaceae</taxon>
        <taxon>Colletotrichum</taxon>
    </lineage>
</organism>
<proteinExistence type="predicted"/>
<name>A0A1G4BNB8_9PEZI</name>